<organism evidence="1 2">
    <name type="scientific">Lactuca saligna</name>
    <name type="common">Willowleaf lettuce</name>
    <dbReference type="NCBI Taxonomy" id="75948"/>
    <lineage>
        <taxon>Eukaryota</taxon>
        <taxon>Viridiplantae</taxon>
        <taxon>Streptophyta</taxon>
        <taxon>Embryophyta</taxon>
        <taxon>Tracheophyta</taxon>
        <taxon>Spermatophyta</taxon>
        <taxon>Magnoliopsida</taxon>
        <taxon>eudicotyledons</taxon>
        <taxon>Gunneridae</taxon>
        <taxon>Pentapetalae</taxon>
        <taxon>asterids</taxon>
        <taxon>campanulids</taxon>
        <taxon>Asterales</taxon>
        <taxon>Asteraceae</taxon>
        <taxon>Cichorioideae</taxon>
        <taxon>Cichorieae</taxon>
        <taxon>Lactucinae</taxon>
        <taxon>Lactuca</taxon>
    </lineage>
</organism>
<protein>
    <submittedName>
        <fullName evidence="1">Uncharacterized protein</fullName>
    </submittedName>
</protein>
<dbReference type="EMBL" id="OX465077">
    <property type="protein sequence ID" value="CAI9267308.1"/>
    <property type="molecule type" value="Genomic_DNA"/>
</dbReference>
<evidence type="ECO:0000313" key="2">
    <source>
        <dbReference type="Proteomes" id="UP001177003"/>
    </source>
</evidence>
<proteinExistence type="predicted"/>
<dbReference type="Proteomes" id="UP001177003">
    <property type="component" value="Chromosome 1"/>
</dbReference>
<gene>
    <name evidence="1" type="ORF">LSALG_LOCUS7798</name>
</gene>
<dbReference type="GO" id="GO:0005634">
    <property type="term" value="C:nucleus"/>
    <property type="evidence" value="ECO:0007669"/>
    <property type="project" value="TreeGrafter"/>
</dbReference>
<evidence type="ECO:0000313" key="1">
    <source>
        <dbReference type="EMBL" id="CAI9267308.1"/>
    </source>
</evidence>
<keyword evidence="2" id="KW-1185">Reference proteome</keyword>
<name>A0AA35VEE4_LACSI</name>
<dbReference type="GO" id="GO:0009630">
    <property type="term" value="P:gravitropism"/>
    <property type="evidence" value="ECO:0007669"/>
    <property type="project" value="TreeGrafter"/>
</dbReference>
<sequence length="156" mass="17919">MKDDKMELQLLPTPHTRATLSRVPSWSSNSIRFQSNDMQCPSDVAGPSLDLQLSNSFQPTELETIGHMGSTEASKLQADQIQIASTTEMAHIERIREMTQREMELAQAELLYARNMWERTQKEVERVEKLKAKATRYIDSTCKEITCQACRQIFRP</sequence>
<dbReference type="AlphaFoldDB" id="A0AA35VEE4"/>
<dbReference type="PANTHER" id="PTHR34946:SF2">
    <property type="entry name" value="OS04G0386300 PROTEIN"/>
    <property type="match status" value="1"/>
</dbReference>
<accession>A0AA35VEE4</accession>
<reference evidence="1" key="1">
    <citation type="submission" date="2023-04" db="EMBL/GenBank/DDBJ databases">
        <authorList>
            <person name="Vijverberg K."/>
            <person name="Xiong W."/>
            <person name="Schranz E."/>
        </authorList>
    </citation>
    <scope>NUCLEOTIDE SEQUENCE</scope>
</reference>
<dbReference type="PANTHER" id="PTHR34946">
    <property type="entry name" value="OS03G0310200 PROTEIN"/>
    <property type="match status" value="1"/>
</dbReference>